<dbReference type="Pfam" id="PF01718">
    <property type="entry name" value="Orbi_NS1"/>
    <property type="match status" value="1"/>
</dbReference>
<proteinExistence type="predicted"/>
<protein>
    <recommendedName>
        <fullName evidence="1">Non-structural protein NS1</fullName>
    </recommendedName>
</protein>
<name>A0A482A604_9REOV</name>
<organism evidence="2">
    <name type="scientific">Bukakata virus</name>
    <dbReference type="NCBI Taxonomy" id="2547355"/>
    <lineage>
        <taxon>Viruses</taxon>
        <taxon>Riboviria</taxon>
        <taxon>Orthornavirae</taxon>
        <taxon>Duplornaviricota</taxon>
        <taxon>Resentoviricetes</taxon>
        <taxon>Reovirales</taxon>
        <taxon>Sedoreoviridae</taxon>
        <taxon>Orbivirus</taxon>
        <taxon>Orbivirus chobarense</taxon>
        <taxon>Chobar Gorge virus</taxon>
    </lineage>
</organism>
<reference evidence="2" key="1">
    <citation type="journal article" date="2019" name="Viruses">
        <title>Discovery and Characterization of Bukakata orbivirus (Reoviridae:Orbivirus), a Novel Virus from a Ugandan Bat.</title>
        <authorList>
            <person name="Fagre A.C."/>
            <person name="Lee J.S."/>
            <person name="Kityo R.M."/>
            <person name="Bergren N.A."/>
            <person name="Mossel E.C."/>
            <person name="Nakayiki T."/>
            <person name="Nalikka B."/>
            <person name="Nyakarahuka L."/>
            <person name="Gilbert A.T."/>
            <person name="Peterhans J.K."/>
            <person name="Crabtree M.B."/>
            <person name="Towner J.S."/>
            <person name="Amman B.R."/>
            <person name="Sealy T.K."/>
            <person name="Schuh A.J."/>
            <person name="Nichol S.T."/>
            <person name="Lutwama J.J."/>
            <person name="Miller B.R."/>
            <person name="Kading R.C."/>
        </authorList>
    </citation>
    <scope>NUCLEOTIDE SEQUENCE</scope>
    <source>
        <strain evidence="2">UGA432</strain>
    </source>
</reference>
<dbReference type="InterPro" id="IPR002630">
    <property type="entry name" value="Orbi_NS1"/>
</dbReference>
<evidence type="ECO:0000256" key="1">
    <source>
        <dbReference type="ARBA" id="ARBA00014071"/>
    </source>
</evidence>
<dbReference type="EMBL" id="MK359219">
    <property type="protein sequence ID" value="QBL15255.1"/>
    <property type="molecule type" value="Genomic_RNA"/>
</dbReference>
<accession>A0A482A604</accession>
<sequence length="524" mass="59373">METFVRLSGYAGLDASLLEIAWSLREAYVCAHRGGRCRVQGLCVFQDMENAIALAEARHDRHMAREIARRLVEKAANPRETYCAAVNFANRGGFGNNEAQMRQAAMDLELITMDLDLTTTFSDLTPERRDGASCYLDDSQSYIHLLFTPLLHTGYPNAVAGMKVGRYLFLSYETDTLSDVTWQHDPDVLAHTNHFLAWGATDEPYVTPFVRETLVRWLVWIPSGAWELLQDEATLVRMYRVLETDTKMLRLLTTGMGPRIFYQRFGVEGSGLFDVEDVLRTPCGGRDFLLRQVERAITRPQHLQLPMLILRGLRHSLYRVEEVEGWFTSHETCQLCAITGFEHPRAIIQDTRAPEYGIGVNQRSVRPICHFAGSVPLPLLQRGEAPMLQGEHWCAANALDGFDSVYITASSAHRLLRALGIRGAGARRMMLQYISYSTLHFAHTPISIFALYRLTMYAYFRLLVDGEPLDANWTDLGVFLKFIMAEPVSSALYHRRIHSAMTRISLAQISTDVAAEHIQPPAWR</sequence>
<evidence type="ECO:0000313" key="2">
    <source>
        <dbReference type="EMBL" id="QBL15255.1"/>
    </source>
</evidence>